<evidence type="ECO:0000313" key="2">
    <source>
        <dbReference type="Proteomes" id="UP000187406"/>
    </source>
</evidence>
<accession>A0A1Q3AQ28</accession>
<name>A0A1Q3AQ28_CEPFO</name>
<reference evidence="2" key="1">
    <citation type="submission" date="2016-04" db="EMBL/GenBank/DDBJ databases">
        <title>Cephalotus genome sequencing.</title>
        <authorList>
            <person name="Fukushima K."/>
            <person name="Hasebe M."/>
            <person name="Fang X."/>
        </authorList>
    </citation>
    <scope>NUCLEOTIDE SEQUENCE [LARGE SCALE GENOMIC DNA]</scope>
    <source>
        <strain evidence="2">cv. St1</strain>
    </source>
</reference>
<dbReference type="PANTHER" id="PTHR48475">
    <property type="entry name" value="RIBONUCLEASE H"/>
    <property type="match status" value="1"/>
</dbReference>
<dbReference type="AlphaFoldDB" id="A0A1Q3AQ28"/>
<protein>
    <submittedName>
        <fullName evidence="1">Uncharacterized protein</fullName>
    </submittedName>
</protein>
<keyword evidence="2" id="KW-1185">Reference proteome</keyword>
<comment type="caution">
    <text evidence="1">The sequence shown here is derived from an EMBL/GenBank/DDBJ whole genome shotgun (WGS) entry which is preliminary data.</text>
</comment>
<dbReference type="PANTHER" id="PTHR48475:SF2">
    <property type="entry name" value="RIBONUCLEASE H"/>
    <property type="match status" value="1"/>
</dbReference>
<organism evidence="1 2">
    <name type="scientific">Cephalotus follicularis</name>
    <name type="common">Albany pitcher plant</name>
    <dbReference type="NCBI Taxonomy" id="3775"/>
    <lineage>
        <taxon>Eukaryota</taxon>
        <taxon>Viridiplantae</taxon>
        <taxon>Streptophyta</taxon>
        <taxon>Embryophyta</taxon>
        <taxon>Tracheophyta</taxon>
        <taxon>Spermatophyta</taxon>
        <taxon>Magnoliopsida</taxon>
        <taxon>eudicotyledons</taxon>
        <taxon>Gunneridae</taxon>
        <taxon>Pentapetalae</taxon>
        <taxon>rosids</taxon>
        <taxon>fabids</taxon>
        <taxon>Oxalidales</taxon>
        <taxon>Cephalotaceae</taxon>
        <taxon>Cephalotus</taxon>
    </lineage>
</organism>
<dbReference type="OrthoDB" id="6772096at2759"/>
<proteinExistence type="predicted"/>
<gene>
    <name evidence="1" type="ORF">CFOL_v3_01374</name>
</gene>
<evidence type="ECO:0000313" key="1">
    <source>
        <dbReference type="EMBL" id="GAV57838.1"/>
    </source>
</evidence>
<dbReference type="EMBL" id="BDDD01000043">
    <property type="protein sequence ID" value="GAV57838.1"/>
    <property type="molecule type" value="Genomic_DNA"/>
</dbReference>
<sequence length="123" mass="13904">MPYFQAHTIKVLTNKPLRQVLAETDTSGRLVKWFIELGEYDVRYEARPAIKSQVLADFMGNNTLTECMEDDSSENEKGIWKLSVDGSSCVSRSGAELVLTSLDGWTLEYALRFGFKTTNNEVE</sequence>
<dbReference type="Proteomes" id="UP000187406">
    <property type="component" value="Unassembled WGS sequence"/>
</dbReference>
<dbReference type="InParanoid" id="A0A1Q3AQ28"/>